<dbReference type="InterPro" id="IPR027417">
    <property type="entry name" value="P-loop_NTPase"/>
</dbReference>
<reference evidence="11" key="2">
    <citation type="submission" date="2012-06" db="EMBL/GenBank/DDBJ databases">
        <title>Annotation of the Genome Sequence of Fusarium oxysporum Fo47.</title>
        <authorList>
            <consortium name="The Broad Institute Genomics Platform"/>
            <person name="Ma L.-J."/>
            <person name="Corby-Kistler H."/>
            <person name="Broz K."/>
            <person name="Gale L.R."/>
            <person name="Jonkers W."/>
            <person name="O'Donnell K."/>
            <person name="Ploetz R."/>
            <person name="Steinberg C."/>
            <person name="Schwartz D.C."/>
            <person name="VanEtten H."/>
            <person name="Zhou S."/>
            <person name="Young S.K."/>
            <person name="Zeng Q."/>
            <person name="Gargeya S."/>
            <person name="Fitzgerald M."/>
            <person name="Abouelleil A."/>
            <person name="Alvarado L."/>
            <person name="Chapman S.B."/>
            <person name="Gainer-Dewar J."/>
            <person name="Goldberg J."/>
            <person name="Griggs A."/>
            <person name="Gujja S."/>
            <person name="Hansen M."/>
            <person name="Howarth C."/>
            <person name="Imamovic A."/>
            <person name="Ireland A."/>
            <person name="Larimer J."/>
            <person name="McCowan C."/>
            <person name="Murphy C."/>
            <person name="Pearson M."/>
            <person name="Poon T.W."/>
            <person name="Priest M."/>
            <person name="Roberts A."/>
            <person name="Saif S."/>
            <person name="Shea T."/>
            <person name="Sykes S."/>
            <person name="Wortman J."/>
            <person name="Nusbaum C."/>
            <person name="Birren B."/>
        </authorList>
    </citation>
    <scope>NUCLEOTIDE SEQUENCE</scope>
    <source>
        <strain evidence="11">Fo47</strain>
    </source>
</reference>
<dbReference type="SUPFAM" id="SSF52540">
    <property type="entry name" value="P-loop containing nucleoside triphosphate hydrolases"/>
    <property type="match status" value="2"/>
</dbReference>
<dbReference type="InterPro" id="IPR000330">
    <property type="entry name" value="SNF2_N"/>
</dbReference>
<evidence type="ECO:0000256" key="2">
    <source>
        <dbReference type="ARBA" id="ARBA00022741"/>
    </source>
</evidence>
<proteinExistence type="predicted"/>
<evidence type="ECO:0000313" key="11">
    <source>
        <dbReference type="EMBL" id="EWZ34476.1"/>
    </source>
</evidence>
<dbReference type="EMBL" id="JH717904">
    <property type="protein sequence ID" value="EWZ34476.1"/>
    <property type="molecule type" value="Genomic_DNA"/>
</dbReference>
<dbReference type="AlphaFoldDB" id="W9JR16"/>
<dbReference type="PROSITE" id="PS00518">
    <property type="entry name" value="ZF_RING_1"/>
    <property type="match status" value="1"/>
</dbReference>
<evidence type="ECO:0000256" key="6">
    <source>
        <dbReference type="ARBA" id="ARBA00022833"/>
    </source>
</evidence>
<gene>
    <name evidence="11" type="ORF">FOZG_12447</name>
</gene>
<dbReference type="InterPro" id="IPR049730">
    <property type="entry name" value="SNF2/RAD54-like_C"/>
</dbReference>
<dbReference type="CDD" id="cd18793">
    <property type="entry name" value="SF2_C_SNF"/>
    <property type="match status" value="1"/>
</dbReference>
<feature type="compositionally biased region" description="Acidic residues" evidence="8">
    <location>
        <begin position="156"/>
        <end position="170"/>
    </location>
</feature>
<dbReference type="VEuPathDB" id="FungiDB:FOZG_12447"/>
<evidence type="ECO:0000256" key="5">
    <source>
        <dbReference type="ARBA" id="ARBA00022806"/>
    </source>
</evidence>
<dbReference type="InterPro" id="IPR001650">
    <property type="entry name" value="Helicase_C-like"/>
</dbReference>
<feature type="region of interest" description="Disordered" evidence="8">
    <location>
        <begin position="677"/>
        <end position="712"/>
    </location>
</feature>
<feature type="domain" description="Helicase ATP-binding" evidence="9">
    <location>
        <begin position="399"/>
        <end position="591"/>
    </location>
</feature>
<reference evidence="11" key="1">
    <citation type="submission" date="2011-06" db="EMBL/GenBank/DDBJ databases">
        <title>The Genome Sequence of Fusarium oxysporum Fo47.</title>
        <authorList>
            <consortium name="The Broad Institute Genome Sequencing Platform"/>
            <person name="Ma L.-J."/>
            <person name="Gale L.R."/>
            <person name="Schwartz D.C."/>
            <person name="Zhou S."/>
            <person name="Corby-Kistler H."/>
            <person name="Young S.K."/>
            <person name="Zeng Q."/>
            <person name="Gargeya S."/>
            <person name="Fitzgerald M."/>
            <person name="Haas B."/>
            <person name="Abouelleil A."/>
            <person name="Alvarado L."/>
            <person name="Arachchi H.M."/>
            <person name="Berlin A."/>
            <person name="Brown A."/>
            <person name="Chapman S.B."/>
            <person name="Chen Z."/>
            <person name="Dunbar C."/>
            <person name="Freedman E."/>
            <person name="Gearin G."/>
            <person name="Gellesch M."/>
            <person name="Goldberg J."/>
            <person name="Griggs A."/>
            <person name="Gujja S."/>
            <person name="Heiman D."/>
            <person name="Howarth C."/>
            <person name="Larson L."/>
            <person name="Lui A."/>
            <person name="MacDonald P.J.P."/>
            <person name="Mehta T."/>
            <person name="Montmayeur A."/>
            <person name="Murphy C."/>
            <person name="Neiman D."/>
            <person name="Pearson M."/>
            <person name="Priest M."/>
            <person name="Roberts A."/>
            <person name="Saif S."/>
            <person name="Shea T."/>
            <person name="Shenoy N."/>
            <person name="Sisk P."/>
            <person name="Stolte C."/>
            <person name="Sykes S."/>
            <person name="Wortman J."/>
            <person name="Nusbaum C."/>
            <person name="Birren B."/>
        </authorList>
    </citation>
    <scope>NUCLEOTIDE SEQUENCE [LARGE SCALE GENOMIC DNA]</scope>
    <source>
        <strain evidence="11">Fo47</strain>
    </source>
</reference>
<sequence>MSSSIMDLTASSIASASQRVIKKEEDDYDDECVLPSSSKHTAMKGGPKQAICIDYDDDDDDGDDDDDDDESISGPSTQPQKALGSDSLTIVKDESDEDKKSFTMKRLKSQNNQAVTVEEFCDTIVANPEPNDEDTDDEDGPDSAHEEDSDYHDSDNSEDSGDSGDSDDSEAQEKQVKSKQGTRDASAVKKLIRKCEILRNDLFYRQQKGEKLTPKEQQKIETLNAKITNAKKALAIDAKNARESPAKTAREYWQRYLKRKEEKEDRKRKRAGDETTANKFQKTAIQAGPFGGVEHPCFSRAAALFTSSRPEDSDDDNTRPANRIKATTHEAQIKQIMAGIPEGNDTRHTKTQKRDLIKAKKCFGYRMIKAIDGKWKLKGMETPLHNQQLVGATWMAMREAMGLHPAGGILADEMGLGKTITALATIIGHPAEREDRMEGYGKATLVIADSPHSASRTWMDQISNHTSEKFANKCLVYAKDNRTAKWWSTKNVVITHLNALRAQFPSKKEYKKLKAQWAGDEDGFQQALSKKLGQLFKINWYRIILDEAHGIKNQYSSVWRLNAKYRWALTGTPLANRLEEFYPYLKFIGCKFATTMRRYRAEYIRSDQAAENFDQLVALVMMRRQQTEKFLGHTMVPLPKSHRSDIWIPLSTWEKIHLEVVDGAYQEKLLNAQNDHQETVANEQQQDVQESEDLPDDESEADFEGDENNGSKSLDAYRIQSLRCMRILQLTSHPLNLEKFYREEDHEAYIDLTLKRLKSEITQSSIDADQKALVVSLKPAYSSGLRQLELAIKDKFGGSKEMAELLALSANENTVKDITCAFCRKRTPPANPVQSSNCEHIYCRDCISIATSGVTKAGRPRVPVQCRALGCSPKLGMGHEIKTPACIDAAVKAIKGFKEPGRDSIGTRWTGGPKDKASFFRAVCGRDDIDYGPVKMPLSSKVKATLAVMLTWMKEAPDDKTIIYVQWTRTAKSLGCVLESMGINFLYYNRMANKKQKARALDEFASNPETKILVSSMKCGGQSLNLQMANRVIIVDEWWNKAVEEQAFKRVYRTGQLKETHLVRIMAKDTIDERVIMLQDAKEEVIRAALQDGEMQPHFSNYLQYQMLFSGKDKQTLIAEMEKETRAKQAKQ</sequence>
<keyword evidence="7" id="KW-0067">ATP-binding</keyword>
<dbReference type="SMART" id="SM00490">
    <property type="entry name" value="HELICc"/>
    <property type="match status" value="1"/>
</dbReference>
<dbReference type="HOGENOM" id="CLU_007345_0_0_1"/>
<dbReference type="Gene3D" id="3.40.50.10810">
    <property type="entry name" value="Tandem AAA-ATPase domain"/>
    <property type="match status" value="1"/>
</dbReference>
<name>W9JR16_FUSOX</name>
<dbReference type="PROSITE" id="PS51194">
    <property type="entry name" value="HELICASE_CTER"/>
    <property type="match status" value="1"/>
</dbReference>
<evidence type="ECO:0008006" key="12">
    <source>
        <dbReference type="Google" id="ProtNLM"/>
    </source>
</evidence>
<dbReference type="CDD" id="cd18008">
    <property type="entry name" value="DEXDc_SHPRH-like"/>
    <property type="match status" value="1"/>
</dbReference>
<dbReference type="GO" id="GO:0005634">
    <property type="term" value="C:nucleus"/>
    <property type="evidence" value="ECO:0007669"/>
    <property type="project" value="TreeGrafter"/>
</dbReference>
<feature type="compositionally biased region" description="Basic and acidic residues" evidence="8">
    <location>
        <begin position="91"/>
        <end position="101"/>
    </location>
</feature>
<dbReference type="PANTHER" id="PTHR45626:SF17">
    <property type="entry name" value="HELICASE-LIKE TRANSCRIPTION FACTOR"/>
    <property type="match status" value="1"/>
</dbReference>
<dbReference type="PANTHER" id="PTHR45626">
    <property type="entry name" value="TRANSCRIPTION TERMINATION FACTOR 2-RELATED"/>
    <property type="match status" value="1"/>
</dbReference>
<keyword evidence="2" id="KW-0547">Nucleotide-binding</keyword>
<accession>W9JR16</accession>
<feature type="compositionally biased region" description="Acidic residues" evidence="8">
    <location>
        <begin position="130"/>
        <end position="141"/>
    </location>
</feature>
<feature type="compositionally biased region" description="Basic and acidic residues" evidence="8">
    <location>
        <begin position="142"/>
        <end position="155"/>
    </location>
</feature>
<dbReference type="GO" id="GO:0004386">
    <property type="term" value="F:helicase activity"/>
    <property type="evidence" value="ECO:0007669"/>
    <property type="project" value="UniProtKB-KW"/>
</dbReference>
<dbReference type="InterPro" id="IPR017907">
    <property type="entry name" value="Znf_RING_CS"/>
</dbReference>
<feature type="region of interest" description="Disordered" evidence="8">
    <location>
        <begin position="21"/>
        <end position="186"/>
    </location>
</feature>
<dbReference type="Pfam" id="PF00271">
    <property type="entry name" value="Helicase_C"/>
    <property type="match status" value="1"/>
</dbReference>
<dbReference type="Pfam" id="PF00176">
    <property type="entry name" value="SNF2-rel_dom"/>
    <property type="match status" value="1"/>
</dbReference>
<organism evidence="11">
    <name type="scientific">Fusarium oxysporum Fo47</name>
    <dbReference type="NCBI Taxonomy" id="660027"/>
    <lineage>
        <taxon>Eukaryota</taxon>
        <taxon>Fungi</taxon>
        <taxon>Dikarya</taxon>
        <taxon>Ascomycota</taxon>
        <taxon>Pezizomycotina</taxon>
        <taxon>Sordariomycetes</taxon>
        <taxon>Hypocreomycetidae</taxon>
        <taxon>Hypocreales</taxon>
        <taxon>Nectriaceae</taxon>
        <taxon>Fusarium</taxon>
        <taxon>Fusarium oxysporum species complex</taxon>
    </lineage>
</organism>
<dbReference type="Gene3D" id="3.40.50.300">
    <property type="entry name" value="P-loop containing nucleotide triphosphate hydrolases"/>
    <property type="match status" value="1"/>
</dbReference>
<evidence type="ECO:0000256" key="3">
    <source>
        <dbReference type="ARBA" id="ARBA00022771"/>
    </source>
</evidence>
<keyword evidence="1" id="KW-0479">Metal-binding</keyword>
<feature type="domain" description="Helicase C-terminal" evidence="10">
    <location>
        <begin position="945"/>
        <end position="1103"/>
    </location>
</feature>
<keyword evidence="4" id="KW-0378">Hydrolase</keyword>
<feature type="compositionally biased region" description="Polar residues" evidence="8">
    <location>
        <begin position="677"/>
        <end position="688"/>
    </location>
</feature>
<keyword evidence="6" id="KW-0862">Zinc</keyword>
<dbReference type="SUPFAM" id="SSF57850">
    <property type="entry name" value="RING/U-box"/>
    <property type="match status" value="1"/>
</dbReference>
<dbReference type="InterPro" id="IPR038718">
    <property type="entry name" value="SNF2-like_sf"/>
</dbReference>
<evidence type="ECO:0000256" key="4">
    <source>
        <dbReference type="ARBA" id="ARBA00022801"/>
    </source>
</evidence>
<dbReference type="GO" id="GO:0008270">
    <property type="term" value="F:zinc ion binding"/>
    <property type="evidence" value="ECO:0007669"/>
    <property type="project" value="UniProtKB-KW"/>
</dbReference>
<dbReference type="Proteomes" id="UP000030766">
    <property type="component" value="Unassembled WGS sequence"/>
</dbReference>
<protein>
    <recommendedName>
        <fullName evidence="12">Adenosinetriphosphatase</fullName>
    </recommendedName>
</protein>
<dbReference type="GO" id="GO:0008094">
    <property type="term" value="F:ATP-dependent activity, acting on DNA"/>
    <property type="evidence" value="ECO:0007669"/>
    <property type="project" value="TreeGrafter"/>
</dbReference>
<feature type="compositionally biased region" description="Acidic residues" evidence="8">
    <location>
        <begin position="54"/>
        <end position="71"/>
    </location>
</feature>
<dbReference type="InterPro" id="IPR050628">
    <property type="entry name" value="SNF2_RAD54_helicase_TF"/>
</dbReference>
<dbReference type="InterPro" id="IPR014001">
    <property type="entry name" value="Helicase_ATP-bd"/>
</dbReference>
<keyword evidence="3" id="KW-0863">Zinc-finger</keyword>
<keyword evidence="5" id="KW-0347">Helicase</keyword>
<evidence type="ECO:0000259" key="9">
    <source>
        <dbReference type="PROSITE" id="PS51192"/>
    </source>
</evidence>
<dbReference type="PROSITE" id="PS51192">
    <property type="entry name" value="HELICASE_ATP_BIND_1"/>
    <property type="match status" value="1"/>
</dbReference>
<dbReference type="GO" id="GO:0016787">
    <property type="term" value="F:hydrolase activity"/>
    <property type="evidence" value="ECO:0007669"/>
    <property type="project" value="UniProtKB-KW"/>
</dbReference>
<evidence type="ECO:0000256" key="1">
    <source>
        <dbReference type="ARBA" id="ARBA00022723"/>
    </source>
</evidence>
<dbReference type="GO" id="GO:0005524">
    <property type="term" value="F:ATP binding"/>
    <property type="evidence" value="ECO:0007669"/>
    <property type="project" value="UniProtKB-KW"/>
</dbReference>
<dbReference type="SMART" id="SM00487">
    <property type="entry name" value="DEXDc"/>
    <property type="match status" value="1"/>
</dbReference>
<feature type="compositionally biased region" description="Acidic residues" evidence="8">
    <location>
        <begin position="689"/>
        <end position="707"/>
    </location>
</feature>
<dbReference type="GO" id="GO:0006281">
    <property type="term" value="P:DNA repair"/>
    <property type="evidence" value="ECO:0007669"/>
    <property type="project" value="TreeGrafter"/>
</dbReference>
<evidence type="ECO:0000256" key="8">
    <source>
        <dbReference type="SAM" id="MobiDB-lite"/>
    </source>
</evidence>
<evidence type="ECO:0000256" key="7">
    <source>
        <dbReference type="ARBA" id="ARBA00022840"/>
    </source>
</evidence>
<evidence type="ECO:0000259" key="10">
    <source>
        <dbReference type="PROSITE" id="PS51194"/>
    </source>
</evidence>